<evidence type="ECO:0000313" key="2">
    <source>
        <dbReference type="EMBL" id="KAK4289245.1"/>
    </source>
</evidence>
<proteinExistence type="predicted"/>
<feature type="region of interest" description="Disordered" evidence="1">
    <location>
        <begin position="1"/>
        <end position="52"/>
    </location>
</feature>
<keyword evidence="3" id="KW-1185">Reference proteome</keyword>
<dbReference type="Proteomes" id="UP001292094">
    <property type="component" value="Unassembled WGS sequence"/>
</dbReference>
<accession>A0AAE1NFN2</accession>
<sequence length="71" mass="8127">MMKRRQRRQSKGHPSQPTKQPNSQTARHPAKQPDTQTPNQPPSQPANHPPIWPCTLISRIMIDWFPNHAGS</sequence>
<gene>
    <name evidence="2" type="ORF">Pmani_037776</name>
</gene>
<evidence type="ECO:0000313" key="3">
    <source>
        <dbReference type="Proteomes" id="UP001292094"/>
    </source>
</evidence>
<name>A0AAE1NFN2_9EUCA</name>
<dbReference type="EMBL" id="JAWZYT010005929">
    <property type="protein sequence ID" value="KAK4289245.1"/>
    <property type="molecule type" value="Genomic_DNA"/>
</dbReference>
<comment type="caution">
    <text evidence="2">The sequence shown here is derived from an EMBL/GenBank/DDBJ whole genome shotgun (WGS) entry which is preliminary data.</text>
</comment>
<reference evidence="2" key="1">
    <citation type="submission" date="2023-11" db="EMBL/GenBank/DDBJ databases">
        <title>Genome assemblies of two species of porcelain crab, Petrolisthes cinctipes and Petrolisthes manimaculis (Anomura: Porcellanidae).</title>
        <authorList>
            <person name="Angst P."/>
        </authorList>
    </citation>
    <scope>NUCLEOTIDE SEQUENCE</scope>
    <source>
        <strain evidence="2">PB745_02</strain>
        <tissue evidence="2">Gill</tissue>
    </source>
</reference>
<feature type="compositionally biased region" description="Pro residues" evidence="1">
    <location>
        <begin position="39"/>
        <end position="52"/>
    </location>
</feature>
<organism evidence="2 3">
    <name type="scientific">Petrolisthes manimaculis</name>
    <dbReference type="NCBI Taxonomy" id="1843537"/>
    <lineage>
        <taxon>Eukaryota</taxon>
        <taxon>Metazoa</taxon>
        <taxon>Ecdysozoa</taxon>
        <taxon>Arthropoda</taxon>
        <taxon>Crustacea</taxon>
        <taxon>Multicrustacea</taxon>
        <taxon>Malacostraca</taxon>
        <taxon>Eumalacostraca</taxon>
        <taxon>Eucarida</taxon>
        <taxon>Decapoda</taxon>
        <taxon>Pleocyemata</taxon>
        <taxon>Anomura</taxon>
        <taxon>Galatheoidea</taxon>
        <taxon>Porcellanidae</taxon>
        <taxon>Petrolisthes</taxon>
    </lineage>
</organism>
<dbReference type="AlphaFoldDB" id="A0AAE1NFN2"/>
<feature type="compositionally biased region" description="Basic residues" evidence="1">
    <location>
        <begin position="1"/>
        <end position="11"/>
    </location>
</feature>
<feature type="compositionally biased region" description="Polar residues" evidence="1">
    <location>
        <begin position="12"/>
        <end position="26"/>
    </location>
</feature>
<protein>
    <submittedName>
        <fullName evidence="2">Uncharacterized protein</fullName>
    </submittedName>
</protein>
<evidence type="ECO:0000256" key="1">
    <source>
        <dbReference type="SAM" id="MobiDB-lite"/>
    </source>
</evidence>